<evidence type="ECO:0000313" key="4">
    <source>
        <dbReference type="Proteomes" id="UP000283431"/>
    </source>
</evidence>
<keyword evidence="1" id="KW-0446">Lipid-binding</keyword>
<sequence>KSREEIKAGIDELIPKVRASFVVDTLVYLYRGGRCNAVSALIGGALALHPMIVVKDGKMDASRKYRGKIGKVIKNYAKDLEEDLKNAIPDRVFITHSECDAKTVEEVRDYIASLGIFKEIIETRAGGVISSHCGPGTLGVLFIAK</sequence>
<dbReference type="Gene3D" id="3.30.1180.10">
    <property type="match status" value="1"/>
</dbReference>
<dbReference type="Proteomes" id="UP000283431">
    <property type="component" value="Unassembled WGS sequence"/>
</dbReference>
<dbReference type="PROSITE" id="PS51482">
    <property type="entry name" value="DEGV"/>
    <property type="match status" value="1"/>
</dbReference>
<dbReference type="NCBIfam" id="TIGR00762">
    <property type="entry name" value="DegV"/>
    <property type="match status" value="1"/>
</dbReference>
<evidence type="ECO:0000313" key="3">
    <source>
        <dbReference type="EMBL" id="RGZ70143.1"/>
    </source>
</evidence>
<reference evidence="4 5" key="1">
    <citation type="submission" date="2018-08" db="EMBL/GenBank/DDBJ databases">
        <title>A genome reference for cultivated species of the human gut microbiota.</title>
        <authorList>
            <person name="Zou Y."/>
            <person name="Xue W."/>
            <person name="Luo G."/>
        </authorList>
    </citation>
    <scope>NUCLEOTIDE SEQUENCE [LARGE SCALE GENOMIC DNA]</scope>
    <source>
        <strain evidence="3 4">AM48-7</strain>
        <strain evidence="2 5">AM54-25XD</strain>
    </source>
</reference>
<accession>A0A413PBD8</accession>
<dbReference type="Pfam" id="PF02645">
    <property type="entry name" value="DegV"/>
    <property type="match status" value="1"/>
</dbReference>
<protein>
    <submittedName>
        <fullName evidence="3">DegV family EDD domain-containing protein</fullName>
    </submittedName>
</protein>
<evidence type="ECO:0000313" key="2">
    <source>
        <dbReference type="EMBL" id="RGZ10525.1"/>
    </source>
</evidence>
<comment type="caution">
    <text evidence="3">The sequence shown here is derived from an EMBL/GenBank/DDBJ whole genome shotgun (WGS) entry which is preliminary data.</text>
</comment>
<feature type="non-terminal residue" evidence="3">
    <location>
        <position position="1"/>
    </location>
</feature>
<dbReference type="Proteomes" id="UP000285209">
    <property type="component" value="Unassembled WGS sequence"/>
</dbReference>
<proteinExistence type="predicted"/>
<gene>
    <name evidence="3" type="ORF">DW975_16800</name>
    <name evidence="2" type="ORF">DXA03_16955</name>
</gene>
<name>A0A413PBD8_9FIRM</name>
<dbReference type="InterPro" id="IPR050270">
    <property type="entry name" value="DegV_domain_contain"/>
</dbReference>
<dbReference type="InterPro" id="IPR043168">
    <property type="entry name" value="DegV_C"/>
</dbReference>
<dbReference type="InterPro" id="IPR003797">
    <property type="entry name" value="DegV"/>
</dbReference>
<dbReference type="EMBL" id="QSEN01000113">
    <property type="protein sequence ID" value="RGZ70143.1"/>
    <property type="molecule type" value="Genomic_DNA"/>
</dbReference>
<organism evidence="3 4">
    <name type="scientific">Agathobacter rectalis</name>
    <dbReference type="NCBI Taxonomy" id="39491"/>
    <lineage>
        <taxon>Bacteria</taxon>
        <taxon>Bacillati</taxon>
        <taxon>Bacillota</taxon>
        <taxon>Clostridia</taxon>
        <taxon>Lachnospirales</taxon>
        <taxon>Lachnospiraceae</taxon>
        <taxon>Agathobacter</taxon>
    </lineage>
</organism>
<dbReference type="AlphaFoldDB" id="A0A413PBD8"/>
<evidence type="ECO:0000313" key="5">
    <source>
        <dbReference type="Proteomes" id="UP000285209"/>
    </source>
</evidence>
<dbReference type="PANTHER" id="PTHR33434">
    <property type="entry name" value="DEGV DOMAIN-CONTAINING PROTEIN DR_1986-RELATED"/>
    <property type="match status" value="1"/>
</dbReference>
<dbReference type="SUPFAM" id="SSF82549">
    <property type="entry name" value="DAK1/DegV-like"/>
    <property type="match status" value="1"/>
</dbReference>
<dbReference type="GO" id="GO:0008289">
    <property type="term" value="F:lipid binding"/>
    <property type="evidence" value="ECO:0007669"/>
    <property type="project" value="UniProtKB-KW"/>
</dbReference>
<dbReference type="PANTHER" id="PTHR33434:SF2">
    <property type="entry name" value="FATTY ACID-BINDING PROTEIN TM_1468"/>
    <property type="match status" value="1"/>
</dbReference>
<evidence type="ECO:0000256" key="1">
    <source>
        <dbReference type="ARBA" id="ARBA00023121"/>
    </source>
</evidence>
<dbReference type="EMBL" id="QSDV01000157">
    <property type="protein sequence ID" value="RGZ10525.1"/>
    <property type="molecule type" value="Genomic_DNA"/>
</dbReference>